<reference evidence="3" key="1">
    <citation type="journal article" date="2021" name="PeerJ">
        <title>Extensive microbial diversity within the chicken gut microbiome revealed by metagenomics and culture.</title>
        <authorList>
            <person name="Gilroy R."/>
            <person name="Ravi A."/>
            <person name="Getino M."/>
            <person name="Pursley I."/>
            <person name="Horton D.L."/>
            <person name="Alikhan N.F."/>
            <person name="Baker D."/>
            <person name="Gharbi K."/>
            <person name="Hall N."/>
            <person name="Watson M."/>
            <person name="Adriaenssens E.M."/>
            <person name="Foster-Nyarko E."/>
            <person name="Jarju S."/>
            <person name="Secka A."/>
            <person name="Antonio M."/>
            <person name="Oren A."/>
            <person name="Chaudhuri R.R."/>
            <person name="La Ragione R."/>
            <person name="Hildebrand F."/>
            <person name="Pallen M.J."/>
        </authorList>
    </citation>
    <scope>NUCLEOTIDE SEQUENCE</scope>
    <source>
        <strain evidence="3">5790</strain>
    </source>
</reference>
<dbReference type="AlphaFoldDB" id="A0A9D1TLN3"/>
<feature type="region of interest" description="Disordered" evidence="1">
    <location>
        <begin position="86"/>
        <end position="109"/>
    </location>
</feature>
<evidence type="ECO:0000256" key="1">
    <source>
        <dbReference type="SAM" id="MobiDB-lite"/>
    </source>
</evidence>
<dbReference type="EMBL" id="DXIJ01000008">
    <property type="protein sequence ID" value="HIV85294.1"/>
    <property type="molecule type" value="Genomic_DNA"/>
</dbReference>
<gene>
    <name evidence="3" type="ORF">H9900_00620</name>
</gene>
<feature type="transmembrane region" description="Helical" evidence="2">
    <location>
        <begin position="6"/>
        <end position="26"/>
    </location>
</feature>
<comment type="caution">
    <text evidence="3">The sequence shown here is derived from an EMBL/GenBank/DDBJ whole genome shotgun (WGS) entry which is preliminary data.</text>
</comment>
<protein>
    <submittedName>
        <fullName evidence="3">Uncharacterized protein</fullName>
    </submittedName>
</protein>
<proteinExistence type="predicted"/>
<name>A0A9D1TLN3_9FIRM</name>
<keyword evidence="2" id="KW-0472">Membrane</keyword>
<accession>A0A9D1TLN3</accession>
<keyword evidence="2" id="KW-0812">Transmembrane</keyword>
<evidence type="ECO:0000313" key="3">
    <source>
        <dbReference type="EMBL" id="HIV85294.1"/>
    </source>
</evidence>
<dbReference type="Proteomes" id="UP000824162">
    <property type="component" value="Unassembled WGS sequence"/>
</dbReference>
<evidence type="ECO:0000313" key="4">
    <source>
        <dbReference type="Proteomes" id="UP000824162"/>
    </source>
</evidence>
<reference evidence="3" key="2">
    <citation type="submission" date="2021-04" db="EMBL/GenBank/DDBJ databases">
        <authorList>
            <person name="Gilroy R."/>
        </authorList>
    </citation>
    <scope>NUCLEOTIDE SEQUENCE</scope>
    <source>
        <strain evidence="3">5790</strain>
    </source>
</reference>
<sequence length="109" mass="12212">MSAPFSFILAAGIILGLCVLFCIAYVSYKIKEVYSNTGLLDARFPSFSRKFSPRDVERLHDVYQKTASDARMSLGCFYTESRIESLRKKSSPHRLPLDGSKKRGAGKGR</sequence>
<organism evidence="3 4">
    <name type="scientific">Candidatus Monoglobus merdigallinarum</name>
    <dbReference type="NCBI Taxonomy" id="2838698"/>
    <lineage>
        <taxon>Bacteria</taxon>
        <taxon>Bacillati</taxon>
        <taxon>Bacillota</taxon>
        <taxon>Clostridia</taxon>
        <taxon>Monoglobales</taxon>
        <taxon>Monoglobaceae</taxon>
        <taxon>Monoglobus</taxon>
    </lineage>
</organism>
<keyword evidence="2" id="KW-1133">Transmembrane helix</keyword>
<evidence type="ECO:0000256" key="2">
    <source>
        <dbReference type="SAM" id="Phobius"/>
    </source>
</evidence>